<feature type="domain" description="Acyl-CoA dehydrogenase/oxidase C-terminal" evidence="8">
    <location>
        <begin position="228"/>
        <end position="377"/>
    </location>
</feature>
<dbReference type="GO" id="GO:0050660">
    <property type="term" value="F:flavin adenine dinucleotide binding"/>
    <property type="evidence" value="ECO:0007669"/>
    <property type="project" value="InterPro"/>
</dbReference>
<evidence type="ECO:0000259" key="8">
    <source>
        <dbReference type="Pfam" id="PF00441"/>
    </source>
</evidence>
<evidence type="ECO:0000256" key="3">
    <source>
        <dbReference type="ARBA" id="ARBA00022630"/>
    </source>
</evidence>
<evidence type="ECO:0000256" key="6">
    <source>
        <dbReference type="ARBA" id="ARBA00066362"/>
    </source>
</evidence>
<evidence type="ECO:0000313" key="11">
    <source>
        <dbReference type="EMBL" id="BCL60415.1"/>
    </source>
</evidence>
<dbReference type="PROSITE" id="PS00072">
    <property type="entry name" value="ACYL_COA_DH_1"/>
    <property type="match status" value="1"/>
</dbReference>
<name>A0A8D5FGX3_9BACT</name>
<dbReference type="PROSITE" id="PS00073">
    <property type="entry name" value="ACYL_COA_DH_2"/>
    <property type="match status" value="1"/>
</dbReference>
<proteinExistence type="inferred from homology"/>
<keyword evidence="4" id="KW-0274">FAD</keyword>
<evidence type="ECO:0000256" key="7">
    <source>
        <dbReference type="ARBA" id="ARBA00072305"/>
    </source>
</evidence>
<dbReference type="AlphaFoldDB" id="A0A8D5FGX3"/>
<comment type="similarity">
    <text evidence="2">Belongs to the acyl-CoA dehydrogenase family.</text>
</comment>
<keyword evidence="12" id="KW-1185">Reference proteome</keyword>
<evidence type="ECO:0000256" key="5">
    <source>
        <dbReference type="ARBA" id="ARBA00023002"/>
    </source>
</evidence>
<dbReference type="PANTHER" id="PTHR43884:SF12">
    <property type="entry name" value="ISOVALERYL-COA DEHYDROGENASE, MITOCHONDRIAL-RELATED"/>
    <property type="match status" value="1"/>
</dbReference>
<dbReference type="PANTHER" id="PTHR43884">
    <property type="entry name" value="ACYL-COA DEHYDROGENASE"/>
    <property type="match status" value="1"/>
</dbReference>
<feature type="domain" description="Acyl-CoA oxidase/dehydrogenase middle" evidence="9">
    <location>
        <begin position="121"/>
        <end position="216"/>
    </location>
</feature>
<accession>A0A8D5FGX3</accession>
<evidence type="ECO:0000259" key="9">
    <source>
        <dbReference type="Pfam" id="PF02770"/>
    </source>
</evidence>
<comment type="cofactor">
    <cofactor evidence="1">
        <name>FAD</name>
        <dbReference type="ChEBI" id="CHEBI:57692"/>
    </cofactor>
</comment>
<reference evidence="11" key="1">
    <citation type="submission" date="2020-09" db="EMBL/GenBank/DDBJ databases">
        <title>Desulfogranum mesoprofundum gen. nov., sp. nov., a novel mesophilic, sulfate-reducing chemolithoautotroph isolated from a deep-sea hydrothermal vent chimney in the Suiyo Seamount.</title>
        <authorList>
            <person name="Hashimoto Y."/>
            <person name="Nakagawa S."/>
        </authorList>
    </citation>
    <scope>NUCLEOTIDE SEQUENCE</scope>
    <source>
        <strain evidence="11">KT2</strain>
    </source>
</reference>
<dbReference type="PIRSF" id="PIRSF016578">
    <property type="entry name" value="HsaA"/>
    <property type="match status" value="1"/>
</dbReference>
<keyword evidence="3" id="KW-0285">Flavoprotein</keyword>
<keyword evidence="5" id="KW-0560">Oxidoreductase</keyword>
<evidence type="ECO:0000256" key="4">
    <source>
        <dbReference type="ARBA" id="ARBA00022827"/>
    </source>
</evidence>
<dbReference type="EC" id="1.3.8.10" evidence="6"/>
<protein>
    <recommendedName>
        <fullName evidence="7">Cyclohex-1-ene-1-carbonyl-CoA dehydrogenase</fullName>
        <ecNumber evidence="6">1.3.8.10</ecNumber>
    </recommendedName>
</protein>
<evidence type="ECO:0000259" key="10">
    <source>
        <dbReference type="Pfam" id="PF02771"/>
    </source>
</evidence>
<evidence type="ECO:0000313" key="12">
    <source>
        <dbReference type="Proteomes" id="UP000826725"/>
    </source>
</evidence>
<dbReference type="Proteomes" id="UP000826725">
    <property type="component" value="Chromosome"/>
</dbReference>
<dbReference type="KEGG" id="dbk:DGMP_11080"/>
<dbReference type="FunFam" id="1.10.540.10:FF:000002">
    <property type="entry name" value="Acyl-CoA dehydrogenase FadE19"/>
    <property type="match status" value="1"/>
</dbReference>
<gene>
    <name evidence="11" type="ORF">DGMP_11080</name>
</gene>
<dbReference type="FunFam" id="2.40.110.10:FF:000001">
    <property type="entry name" value="Acyl-CoA dehydrogenase, mitochondrial"/>
    <property type="match status" value="1"/>
</dbReference>
<dbReference type="FunFam" id="1.20.140.10:FF:000004">
    <property type="entry name" value="Acyl-CoA dehydrogenase FadE25"/>
    <property type="match status" value="1"/>
</dbReference>
<sequence>MDYFLTEEQQMIVDIARQITDERIIPIRAELDEKHEFPRAILNEMAQADLFGVPIPEEYGGFGGGCFDIVLILEQLSRGCVGVGTAFAANFLGAYPIIISGSEEMKQKYLPSIATGKKFAAFGLTEANAGSDASGIQTTAVLDGDEWVINGTKQWITNGGEAQVYSIVAITDRSKGPRGASMFVIEEGDPGFSCGPKEKKMGIRASSTTELIFKDCRIPKDRLIGRKGTGFITVMKTLDLSRPGIAALGIGLAQGALDEAAPYAKQRKQFGRPIIGFQAVQHLLADMAIGIESARALVYAAAKHIQAHPKDMSKASSICKVHATDVAMKVTTDAVQVMGGYGYMCEYPVEKMMRDAKILQIYEGTNQIQRNVIGQELNKEYAK</sequence>
<evidence type="ECO:0000256" key="1">
    <source>
        <dbReference type="ARBA" id="ARBA00001974"/>
    </source>
</evidence>
<dbReference type="Pfam" id="PF02771">
    <property type="entry name" value="Acyl-CoA_dh_N"/>
    <property type="match status" value="1"/>
</dbReference>
<dbReference type="Pfam" id="PF00441">
    <property type="entry name" value="Acyl-CoA_dh_1"/>
    <property type="match status" value="1"/>
</dbReference>
<dbReference type="GO" id="GO:0003995">
    <property type="term" value="F:acyl-CoA dehydrogenase activity"/>
    <property type="evidence" value="ECO:0007669"/>
    <property type="project" value="InterPro"/>
</dbReference>
<dbReference type="InterPro" id="IPR006089">
    <property type="entry name" value="Acyl-CoA_DH_CS"/>
</dbReference>
<feature type="domain" description="Acyl-CoA dehydrogenase/oxidase N-terminal" evidence="10">
    <location>
        <begin position="6"/>
        <end position="117"/>
    </location>
</feature>
<dbReference type="EMBL" id="AP024086">
    <property type="protein sequence ID" value="BCL60415.1"/>
    <property type="molecule type" value="Genomic_DNA"/>
</dbReference>
<organism evidence="11 12">
    <name type="scientific">Desulfomarina profundi</name>
    <dbReference type="NCBI Taxonomy" id="2772557"/>
    <lineage>
        <taxon>Bacteria</taxon>
        <taxon>Pseudomonadati</taxon>
        <taxon>Thermodesulfobacteriota</taxon>
        <taxon>Desulfobulbia</taxon>
        <taxon>Desulfobulbales</taxon>
        <taxon>Desulfobulbaceae</taxon>
        <taxon>Desulfomarina</taxon>
    </lineage>
</organism>
<dbReference type="InterPro" id="IPR009075">
    <property type="entry name" value="AcylCo_DH/oxidase_C"/>
</dbReference>
<dbReference type="InterPro" id="IPR006091">
    <property type="entry name" value="Acyl-CoA_Oxase/DH_mid-dom"/>
</dbReference>
<dbReference type="Pfam" id="PF02770">
    <property type="entry name" value="Acyl-CoA_dh_M"/>
    <property type="match status" value="1"/>
</dbReference>
<evidence type="ECO:0000256" key="2">
    <source>
        <dbReference type="ARBA" id="ARBA00009347"/>
    </source>
</evidence>
<dbReference type="RefSeq" id="WP_228856542.1">
    <property type="nucleotide sequence ID" value="NZ_AP024086.1"/>
</dbReference>
<dbReference type="InterPro" id="IPR013786">
    <property type="entry name" value="AcylCoA_DH/ox_N"/>
</dbReference>